<dbReference type="InterPro" id="IPR024747">
    <property type="entry name" value="Pyridox_Oxase-rel"/>
</dbReference>
<dbReference type="SUPFAM" id="SSF50475">
    <property type="entry name" value="FMN-binding split barrel"/>
    <property type="match status" value="1"/>
</dbReference>
<evidence type="ECO:0008006" key="3">
    <source>
        <dbReference type="Google" id="ProtNLM"/>
    </source>
</evidence>
<dbReference type="PANTHER" id="PTHR34071:SF2">
    <property type="entry name" value="FLAVIN-NUCLEOTIDE-BINDING PROTEIN"/>
    <property type="match status" value="1"/>
</dbReference>
<dbReference type="Gene3D" id="2.30.110.10">
    <property type="entry name" value="Electron Transport, Fmn-binding Protein, Chain A"/>
    <property type="match status" value="1"/>
</dbReference>
<dbReference type="PANTHER" id="PTHR34071">
    <property type="entry name" value="5-NITROIMIDAZOLE ANTIBIOTICS RESISTANCE PROTEIN, NIMA-FAMILY-RELATED PROTEIN-RELATED"/>
    <property type="match status" value="1"/>
</dbReference>
<name>A0A7W8CX98_9FIRM</name>
<accession>A0A7W8CX98</accession>
<keyword evidence="2" id="KW-1185">Reference proteome</keyword>
<dbReference type="Proteomes" id="UP000539953">
    <property type="component" value="Unassembled WGS sequence"/>
</dbReference>
<dbReference type="EMBL" id="JACHHK010000001">
    <property type="protein sequence ID" value="MBB5182104.1"/>
    <property type="molecule type" value="Genomic_DNA"/>
</dbReference>
<proteinExistence type="predicted"/>
<organism evidence="1 2">
    <name type="scientific">Catenisphaera adipataccumulans</name>
    <dbReference type="NCBI Taxonomy" id="700500"/>
    <lineage>
        <taxon>Bacteria</taxon>
        <taxon>Bacillati</taxon>
        <taxon>Bacillota</taxon>
        <taxon>Erysipelotrichia</taxon>
        <taxon>Erysipelotrichales</taxon>
        <taxon>Erysipelotrichaceae</taxon>
        <taxon>Catenisphaera</taxon>
    </lineage>
</organism>
<dbReference type="Pfam" id="PF12900">
    <property type="entry name" value="Pyridox_ox_2"/>
    <property type="match status" value="1"/>
</dbReference>
<dbReference type="AlphaFoldDB" id="A0A7W8CX98"/>
<evidence type="ECO:0000313" key="2">
    <source>
        <dbReference type="Proteomes" id="UP000539953"/>
    </source>
</evidence>
<protein>
    <recommendedName>
        <fullName evidence="3">5-nitroimidazole antibiotic resistance protein</fullName>
    </recommendedName>
</protein>
<dbReference type="RefSeq" id="WP_183326535.1">
    <property type="nucleotide sequence ID" value="NZ_JACHHK010000001.1"/>
</dbReference>
<sequence>MFRKMRRFKQEISHAECEELLREQGRGTLCFVGENGYPYGVPINFLYDDGKIYFHGAAQGQKADSAAKNDKVCFTVIEPGRPDPEKRGLNVRSVMVFGRYSVVHDHAVREDKLRKLGLKYFPEEPEYIDKEVQKYLPTVCITQIEIEHMTGKLVNES</sequence>
<comment type="caution">
    <text evidence="1">The sequence shown here is derived from an EMBL/GenBank/DDBJ whole genome shotgun (WGS) entry which is preliminary data.</text>
</comment>
<evidence type="ECO:0000313" key="1">
    <source>
        <dbReference type="EMBL" id="MBB5182104.1"/>
    </source>
</evidence>
<reference evidence="1 2" key="1">
    <citation type="submission" date="2020-08" db="EMBL/GenBank/DDBJ databases">
        <title>Genomic Encyclopedia of Type Strains, Phase IV (KMG-IV): sequencing the most valuable type-strain genomes for metagenomic binning, comparative biology and taxonomic classification.</title>
        <authorList>
            <person name="Goeker M."/>
        </authorList>
    </citation>
    <scope>NUCLEOTIDE SEQUENCE [LARGE SCALE GENOMIC DNA]</scope>
    <source>
        <strain evidence="1 2">DSM 25799</strain>
    </source>
</reference>
<gene>
    <name evidence="1" type="ORF">HNQ47_000107</name>
</gene>
<dbReference type="InterPro" id="IPR012349">
    <property type="entry name" value="Split_barrel_FMN-bd"/>
</dbReference>